<feature type="compositionally biased region" description="Low complexity" evidence="1">
    <location>
        <begin position="384"/>
        <end position="397"/>
    </location>
</feature>
<feature type="compositionally biased region" description="Low complexity" evidence="1">
    <location>
        <begin position="351"/>
        <end position="368"/>
    </location>
</feature>
<keyword evidence="3" id="KW-1185">Reference proteome</keyword>
<feature type="region of interest" description="Disordered" evidence="1">
    <location>
        <begin position="442"/>
        <end position="493"/>
    </location>
</feature>
<comment type="caution">
    <text evidence="2">The sequence shown here is derived from an EMBL/GenBank/DDBJ whole genome shotgun (WGS) entry which is preliminary data.</text>
</comment>
<dbReference type="EMBL" id="JAGMVJ010000027">
    <property type="protein sequence ID" value="KAH7070294.1"/>
    <property type="molecule type" value="Genomic_DNA"/>
</dbReference>
<feature type="region of interest" description="Disordered" evidence="1">
    <location>
        <begin position="196"/>
        <end position="279"/>
    </location>
</feature>
<dbReference type="AlphaFoldDB" id="A0A8K0QTZ9"/>
<feature type="compositionally biased region" description="Polar residues" evidence="1">
    <location>
        <begin position="291"/>
        <end position="300"/>
    </location>
</feature>
<feature type="compositionally biased region" description="Basic and acidic residues" evidence="1">
    <location>
        <begin position="225"/>
        <end position="238"/>
    </location>
</feature>
<feature type="region of interest" description="Disordered" evidence="1">
    <location>
        <begin position="650"/>
        <end position="753"/>
    </location>
</feature>
<name>A0A8K0QTZ9_9PLEO</name>
<proteinExistence type="predicted"/>
<feature type="compositionally biased region" description="Low complexity" evidence="1">
    <location>
        <begin position="239"/>
        <end position="251"/>
    </location>
</feature>
<feature type="compositionally biased region" description="Low complexity" evidence="1">
    <location>
        <begin position="456"/>
        <end position="478"/>
    </location>
</feature>
<protein>
    <submittedName>
        <fullName evidence="2">Uncharacterized protein</fullName>
    </submittedName>
</protein>
<feature type="region of interest" description="Disordered" evidence="1">
    <location>
        <begin position="291"/>
        <end position="422"/>
    </location>
</feature>
<feature type="compositionally biased region" description="Acidic residues" evidence="1">
    <location>
        <begin position="736"/>
        <end position="753"/>
    </location>
</feature>
<evidence type="ECO:0000313" key="3">
    <source>
        <dbReference type="Proteomes" id="UP000813461"/>
    </source>
</evidence>
<dbReference type="OrthoDB" id="10456325at2759"/>
<feature type="compositionally biased region" description="Low complexity" evidence="1">
    <location>
        <begin position="317"/>
        <end position="333"/>
    </location>
</feature>
<reference evidence="2" key="1">
    <citation type="journal article" date="2021" name="Nat. Commun.">
        <title>Genetic determinants of endophytism in the Arabidopsis root mycobiome.</title>
        <authorList>
            <person name="Mesny F."/>
            <person name="Miyauchi S."/>
            <person name="Thiergart T."/>
            <person name="Pickel B."/>
            <person name="Atanasova L."/>
            <person name="Karlsson M."/>
            <person name="Huettel B."/>
            <person name="Barry K.W."/>
            <person name="Haridas S."/>
            <person name="Chen C."/>
            <person name="Bauer D."/>
            <person name="Andreopoulos W."/>
            <person name="Pangilinan J."/>
            <person name="LaButti K."/>
            <person name="Riley R."/>
            <person name="Lipzen A."/>
            <person name="Clum A."/>
            <person name="Drula E."/>
            <person name="Henrissat B."/>
            <person name="Kohler A."/>
            <person name="Grigoriev I.V."/>
            <person name="Martin F.M."/>
            <person name="Hacquard S."/>
        </authorList>
    </citation>
    <scope>NUCLEOTIDE SEQUENCE</scope>
    <source>
        <strain evidence="2">MPI-SDFR-AT-0120</strain>
    </source>
</reference>
<feature type="compositionally biased region" description="Basic and acidic residues" evidence="1">
    <location>
        <begin position="334"/>
        <end position="345"/>
    </location>
</feature>
<organism evidence="2 3">
    <name type="scientific">Paraphoma chrysanthemicola</name>
    <dbReference type="NCBI Taxonomy" id="798071"/>
    <lineage>
        <taxon>Eukaryota</taxon>
        <taxon>Fungi</taxon>
        <taxon>Dikarya</taxon>
        <taxon>Ascomycota</taxon>
        <taxon>Pezizomycotina</taxon>
        <taxon>Dothideomycetes</taxon>
        <taxon>Pleosporomycetidae</taxon>
        <taxon>Pleosporales</taxon>
        <taxon>Pleosporineae</taxon>
        <taxon>Phaeosphaeriaceae</taxon>
        <taxon>Paraphoma</taxon>
    </lineage>
</organism>
<sequence>MAPSSTARPTLAMKNAPSDEESVSLSQHTQLHLELAAWAAMPSPAVTPRPYSLETYGQDGFVSFNWSTGRPTPFASPRAVPTPSNTSSFGRRQGPGLTGFFPFSAQARGPTSCSAYAQSVHTTAGIPPSDDSHPNFSRPDNTAKSLCRTCPQGVVNAFDSDNAFGRCMNCRIQPRLVAGWSMSRARPDCQVHEQLATDASPSGTGLVFSGPPGPPYSRVSSWVDDLVRQPDDSKHAHPNEPTNPSEPPNSSGTAETFEPTALSESAALPTPTNTPKRSHEDIYAYAEYLTRSSDPQSSWASPLAAEEPVLQLEDSQPASPRAPSSPAASLPEAASERADSYHSESEDGQNTSPKAPSSPAASFSDTTSEAVDSYDSESEHGQEAPSRALSSPAASISVASLQSADSHEAESENSQNAPSRASSRFAATLLGAASQIAGSLRSAFERGDESPLRAPSTAEAGYASSTGSSESETFSSSDELSELEKSETAVPYQHAWSQPSQDFFFFYRKMPTELGVSWEDLSNIIEAHLKTSDTMSPEELMEALQAHKARESQRRAQSNVDFLLSDDDASSFATISDESVKTDTSSQYKMDFRVVDDDVDDPIPSPEFEHIPHSPHMDDFHFSPEPTQMPFARLAFASDLTEAEMGTLRTRVVHPDDTDDLDSLPDLIPLSDAMSDTEFDDEDSDVDSLPESDDDSSDLDSLPEFDPLPDAVSDGELVEELSGYDGSIETGGEALESGDEALESSDESLDSGAEDLELYDALRDFAVGYGRVRRRDRLTGRERERLPTMRWVVENSHLLNWGRR</sequence>
<gene>
    <name evidence="2" type="ORF">FB567DRAFT_598549</name>
</gene>
<dbReference type="Proteomes" id="UP000813461">
    <property type="component" value="Unassembled WGS sequence"/>
</dbReference>
<feature type="compositionally biased region" description="Polar residues" evidence="1">
    <location>
        <begin position="412"/>
        <end position="422"/>
    </location>
</feature>
<accession>A0A8K0QTZ9</accession>
<feature type="compositionally biased region" description="Acidic residues" evidence="1">
    <location>
        <begin position="675"/>
        <end position="703"/>
    </location>
</feature>
<feature type="region of interest" description="Disordered" evidence="1">
    <location>
        <begin position="1"/>
        <end position="27"/>
    </location>
</feature>
<evidence type="ECO:0000256" key="1">
    <source>
        <dbReference type="SAM" id="MobiDB-lite"/>
    </source>
</evidence>
<evidence type="ECO:0000313" key="2">
    <source>
        <dbReference type="EMBL" id="KAH7070294.1"/>
    </source>
</evidence>